<dbReference type="KEGG" id="vg:36843227"/>
<organism evidence="1">
    <name type="scientific">Pandoravirus neocaledonia</name>
    <dbReference type="NCBI Taxonomy" id="2107708"/>
    <lineage>
        <taxon>Viruses</taxon>
        <taxon>Pandoravirus</taxon>
    </lineage>
</organism>
<dbReference type="GeneID" id="36843227"/>
<gene>
    <name evidence="1" type="ORF">pneo_cds_907</name>
</gene>
<protein>
    <submittedName>
        <fullName evidence="1">Uncharacterized protein</fullName>
    </submittedName>
</protein>
<proteinExistence type="predicted"/>
<reference evidence="1" key="1">
    <citation type="journal article" date="2018" name="Nat. Commun.">
        <title>Diversity and evolution of the emerging Pandoraviridae family.</title>
        <authorList>
            <person name="Legendre M."/>
            <person name="Fabre E."/>
            <person name="Poirot O."/>
            <person name="Jeudy S."/>
            <person name="Lartigue A."/>
            <person name="Alempic J.M."/>
            <person name="Beucher L."/>
            <person name="Philippe N."/>
            <person name="Bertaux L."/>
            <person name="Christo-Foroux E."/>
            <person name="Labadie K."/>
            <person name="Coute Y."/>
            <person name="Abergel C."/>
            <person name="Claverie J.M."/>
        </authorList>
    </citation>
    <scope>NUCLEOTIDE SEQUENCE [LARGE SCALE GENOMIC DNA]</scope>
    <source>
        <strain evidence="1">Neocaledonia</strain>
    </source>
</reference>
<dbReference type="RefSeq" id="YP_009482517.1">
    <property type="nucleotide sequence ID" value="NC_037666.1"/>
</dbReference>
<sequence>MKKRRNVYHGMSALFNRTAPRYDKEVATAVCVVSSRTRDAANAMAIVLVPYQLHGRHALRFSLDDTRTEPRVSGDADAHGAHVDHPGPLSSHTWWPRDIVAHVGACGACAEATHQALSVIDAHDLLQRRTSAARVSGAIHERARWWLGGWGAAPLTVYSTVWLADGNENWPKDRPRVPVSASVHVPWDIAGLPDGDDPTALVQFERLAEARHHAFKAAFKAGVEPYGHTGLTLLSRTVRRNEERHKECAAMLGALRDMRRQLFADRS</sequence>
<dbReference type="Proteomes" id="UP000249287">
    <property type="component" value="Segment"/>
</dbReference>
<evidence type="ECO:0000313" key="1">
    <source>
        <dbReference type="EMBL" id="AVK76514.1"/>
    </source>
</evidence>
<accession>A0A2U7UDJ1</accession>
<name>A0A2U7UDJ1_9VIRU</name>
<dbReference type="EMBL" id="MG011690">
    <property type="protein sequence ID" value="AVK76514.1"/>
    <property type="molecule type" value="Genomic_DNA"/>
</dbReference>